<keyword evidence="1" id="KW-0175">Coiled coil</keyword>
<evidence type="ECO:0000259" key="3">
    <source>
        <dbReference type="PROSITE" id="PS51508"/>
    </source>
</evidence>
<accession>A0A8J6APF5</accession>
<proteinExistence type="predicted"/>
<evidence type="ECO:0000313" key="4">
    <source>
        <dbReference type="EMBL" id="KAG9389851.1"/>
    </source>
</evidence>
<sequence>MSPSRAYRAVDEYKRQGIVEKLMRERQLTSSLEDKARRKRIKELLAAGSPVAAKITPENTIDNTATTSSAQQPYSPFHPALNSEPNMAALNSRLAALEATNAWLAADLQHIQATIPGLGPTPHSGGPGRPASAGAPDDTRPTEALGPTGEYTPNGLGQGEVVDPSHAPAQAETAVSPLEFGDWTTEGTTEVLEGTAEANDCPEFMPQLPKISLCSEPVTSDCGPQWTDPQPEPHSPSPAHRPDHDGPVTSPGRQTDWGMVSYLNTELEARDLAIERLEARVAELSQELAEAKRIAAASGKNDKGWGAVTGQNSSVAADLPASMFDRPAVLAPHEIDKGAAESVKSDLSVFFSGQDDIQYCSTTSEHIDGNESSDTCVSVLEATPSPRELSGSSHMHTTPRPKSALASGSAVLARMDTMPDLAASQTQTEAVESVDESIEATLTPARSEVESESKSKSNSSYAYAKTLPSSDVPDVTVPTVNDEVEGSAARLTQYLESARSQRLPKSSTPRRTVRQTTMPQLPEPVEVNTRVSDARPRTATRKEGVRMNPKFTIVRRAIEQLVGGSSEGVRTGVLEAFDGRAYGGTAQFVLVLTSKTKWTYKSLYARSKGVWDIIDGNGPPELEVGAVAVYLKFNSATREFIRIQVNEITPTVVAVIMEGKKKSRGVR</sequence>
<dbReference type="EMBL" id="JAHDYR010000067">
    <property type="protein sequence ID" value="KAG9389851.1"/>
    <property type="molecule type" value="Genomic_DNA"/>
</dbReference>
<organism evidence="4 5">
    <name type="scientific">Carpediemonas membranifera</name>
    <dbReference type="NCBI Taxonomy" id="201153"/>
    <lineage>
        <taxon>Eukaryota</taxon>
        <taxon>Metamonada</taxon>
        <taxon>Carpediemonas-like organisms</taxon>
        <taxon>Carpediemonas</taxon>
    </lineage>
</organism>
<feature type="coiled-coil region" evidence="1">
    <location>
        <begin position="267"/>
        <end position="294"/>
    </location>
</feature>
<dbReference type="PROSITE" id="PS51508">
    <property type="entry name" value="CKK"/>
    <property type="match status" value="1"/>
</dbReference>
<evidence type="ECO:0000313" key="5">
    <source>
        <dbReference type="Proteomes" id="UP000717585"/>
    </source>
</evidence>
<dbReference type="Proteomes" id="UP000717585">
    <property type="component" value="Unassembled WGS sequence"/>
</dbReference>
<keyword evidence="5" id="KW-1185">Reference proteome</keyword>
<feature type="region of interest" description="Disordered" evidence="2">
    <location>
        <begin position="442"/>
        <end position="475"/>
    </location>
</feature>
<feature type="region of interest" description="Disordered" evidence="2">
    <location>
        <begin position="115"/>
        <end position="179"/>
    </location>
</feature>
<comment type="caution">
    <text evidence="4">The sequence shown here is derived from an EMBL/GenBank/DDBJ whole genome shotgun (WGS) entry which is preliminary data.</text>
</comment>
<dbReference type="GO" id="GO:0008017">
    <property type="term" value="F:microtubule binding"/>
    <property type="evidence" value="ECO:0007669"/>
    <property type="project" value="InterPro"/>
</dbReference>
<feature type="region of interest" description="Disordered" evidence="2">
    <location>
        <begin position="495"/>
        <end position="515"/>
    </location>
</feature>
<gene>
    <name evidence="4" type="ORF">J8273_8530</name>
</gene>
<dbReference type="InterPro" id="IPR014797">
    <property type="entry name" value="CKK_CAMSAP"/>
</dbReference>
<feature type="domain" description="CKK" evidence="3">
    <location>
        <begin position="538"/>
        <end position="667"/>
    </location>
</feature>
<dbReference type="InterPro" id="IPR038209">
    <property type="entry name" value="CKK_dom_sf"/>
</dbReference>
<evidence type="ECO:0000256" key="1">
    <source>
        <dbReference type="SAM" id="Coils"/>
    </source>
</evidence>
<dbReference type="Gene3D" id="3.10.20.360">
    <property type="entry name" value="CKK domain"/>
    <property type="match status" value="1"/>
</dbReference>
<feature type="region of interest" description="Disordered" evidence="2">
    <location>
        <begin position="216"/>
        <end position="256"/>
    </location>
</feature>
<dbReference type="AlphaFoldDB" id="A0A8J6APF5"/>
<reference evidence="4" key="1">
    <citation type="submission" date="2021-05" db="EMBL/GenBank/DDBJ databases">
        <title>A free-living protist that lacks canonical eukaryotic 1 DNA replication and segregation systems.</title>
        <authorList>
            <person name="Salas-Leiva D.E."/>
            <person name="Tromer E.C."/>
            <person name="Curtis B.A."/>
            <person name="Jerlstrom-Hultqvist J."/>
            <person name="Kolisko M."/>
            <person name="Yi Z."/>
            <person name="Salas-Leiva J.S."/>
            <person name="Gallot-Lavallee L."/>
            <person name="Kops G.J.P.L."/>
            <person name="Archibald J.M."/>
            <person name="Simpson A.G.B."/>
            <person name="Roger A.J."/>
        </authorList>
    </citation>
    <scope>NUCLEOTIDE SEQUENCE</scope>
    <source>
        <strain evidence="4">BICM</strain>
    </source>
</reference>
<name>A0A8J6APF5_9EUKA</name>
<evidence type="ECO:0000256" key="2">
    <source>
        <dbReference type="SAM" id="MobiDB-lite"/>
    </source>
</evidence>
<feature type="region of interest" description="Disordered" evidence="2">
    <location>
        <begin position="384"/>
        <end position="408"/>
    </location>
</feature>
<protein>
    <submittedName>
        <fullName evidence="4">Microtubule-binding calmodulin-regulated spectrin-associated</fullName>
    </submittedName>
</protein>